<keyword evidence="2" id="KW-0732">Signal</keyword>
<feature type="chain" id="PRO_5020946980" evidence="2">
    <location>
        <begin position="16"/>
        <end position="198"/>
    </location>
</feature>
<protein>
    <submittedName>
        <fullName evidence="3">Uncharacterized protein</fullName>
    </submittedName>
</protein>
<sequence>MDLIVLSVGLTVLLARDIYKTVRRKRKEKKLRKKLQAAAALNGVADEEGHQYTSDSRSRTIGRPIAAPRTSQNHPDRPVTSRTNGNRSGNSNGNGNRRGRGRYRRLRTSRDGEQYYYRHGLDSEDEERTVDHYQSEYGRMPTPPPAYEPGPNPPPVASGSEYPLPPPFEHVYTEGATGQAAETQRKAEGAEILARHGE</sequence>
<feature type="region of interest" description="Disordered" evidence="1">
    <location>
        <begin position="134"/>
        <end position="198"/>
    </location>
</feature>
<feature type="region of interest" description="Disordered" evidence="1">
    <location>
        <begin position="46"/>
        <end position="115"/>
    </location>
</feature>
<feature type="compositionally biased region" description="Basic and acidic residues" evidence="1">
    <location>
        <begin position="183"/>
        <end position="198"/>
    </location>
</feature>
<feature type="compositionally biased region" description="Basic residues" evidence="1">
    <location>
        <begin position="97"/>
        <end position="107"/>
    </location>
</feature>
<evidence type="ECO:0000256" key="2">
    <source>
        <dbReference type="SAM" id="SignalP"/>
    </source>
</evidence>
<dbReference type="OrthoDB" id="10415652at2759"/>
<proteinExistence type="predicted"/>
<feature type="compositionally biased region" description="Low complexity" evidence="1">
    <location>
        <begin position="80"/>
        <end position="95"/>
    </location>
</feature>
<organism evidence="3 4">
    <name type="scientific">Candolleomyces aberdarensis</name>
    <dbReference type="NCBI Taxonomy" id="2316362"/>
    <lineage>
        <taxon>Eukaryota</taxon>
        <taxon>Fungi</taxon>
        <taxon>Dikarya</taxon>
        <taxon>Basidiomycota</taxon>
        <taxon>Agaricomycotina</taxon>
        <taxon>Agaricomycetes</taxon>
        <taxon>Agaricomycetidae</taxon>
        <taxon>Agaricales</taxon>
        <taxon>Agaricineae</taxon>
        <taxon>Psathyrellaceae</taxon>
        <taxon>Candolleomyces</taxon>
    </lineage>
</organism>
<reference evidence="3 4" key="1">
    <citation type="submission" date="2019-01" db="EMBL/GenBank/DDBJ databases">
        <title>Draft genome sequence of Psathyrella aberdarensis IHI B618.</title>
        <authorList>
            <person name="Buettner E."/>
            <person name="Kellner H."/>
        </authorList>
    </citation>
    <scope>NUCLEOTIDE SEQUENCE [LARGE SCALE GENOMIC DNA]</scope>
    <source>
        <strain evidence="3 4">IHI B618</strain>
    </source>
</reference>
<keyword evidence="4" id="KW-1185">Reference proteome</keyword>
<evidence type="ECO:0000256" key="1">
    <source>
        <dbReference type="SAM" id="MobiDB-lite"/>
    </source>
</evidence>
<feature type="signal peptide" evidence="2">
    <location>
        <begin position="1"/>
        <end position="15"/>
    </location>
</feature>
<evidence type="ECO:0000313" key="3">
    <source>
        <dbReference type="EMBL" id="RXW16711.1"/>
    </source>
</evidence>
<name>A0A4Q2DCV8_9AGAR</name>
<comment type="caution">
    <text evidence="3">The sequence shown here is derived from an EMBL/GenBank/DDBJ whole genome shotgun (WGS) entry which is preliminary data.</text>
</comment>
<dbReference type="EMBL" id="SDEE01000409">
    <property type="protein sequence ID" value="RXW16711.1"/>
    <property type="molecule type" value="Genomic_DNA"/>
</dbReference>
<feature type="compositionally biased region" description="Pro residues" evidence="1">
    <location>
        <begin position="141"/>
        <end position="156"/>
    </location>
</feature>
<gene>
    <name evidence="3" type="ORF">EST38_g9150</name>
</gene>
<dbReference type="Proteomes" id="UP000290288">
    <property type="component" value="Unassembled WGS sequence"/>
</dbReference>
<dbReference type="AlphaFoldDB" id="A0A4Q2DCV8"/>
<accession>A0A4Q2DCV8</accession>
<evidence type="ECO:0000313" key="4">
    <source>
        <dbReference type="Proteomes" id="UP000290288"/>
    </source>
</evidence>